<dbReference type="GO" id="GO:0016020">
    <property type="term" value="C:membrane"/>
    <property type="evidence" value="ECO:0007669"/>
    <property type="project" value="InterPro"/>
</dbReference>
<dbReference type="Gene3D" id="1.20.5.1930">
    <property type="match status" value="1"/>
</dbReference>
<dbReference type="GO" id="GO:0046983">
    <property type="term" value="F:protein dimerization activity"/>
    <property type="evidence" value="ECO:0007669"/>
    <property type="project" value="InterPro"/>
</dbReference>
<keyword evidence="1" id="KW-0808">Transferase</keyword>
<name>A0A937UPG8_9ACTN</name>
<feature type="transmembrane region" description="Helical" evidence="5">
    <location>
        <begin position="87"/>
        <end position="103"/>
    </location>
</feature>
<feature type="transmembrane region" description="Helical" evidence="5">
    <location>
        <begin position="324"/>
        <end position="348"/>
    </location>
</feature>
<dbReference type="InterPro" id="IPR050482">
    <property type="entry name" value="Sensor_HK_TwoCompSys"/>
</dbReference>
<organism evidence="7 8">
    <name type="scientific">Frankia nepalensis</name>
    <dbReference type="NCBI Taxonomy" id="1836974"/>
    <lineage>
        <taxon>Bacteria</taxon>
        <taxon>Bacillati</taxon>
        <taxon>Actinomycetota</taxon>
        <taxon>Actinomycetes</taxon>
        <taxon>Frankiales</taxon>
        <taxon>Frankiaceae</taxon>
        <taxon>Frankia</taxon>
    </lineage>
</organism>
<gene>
    <name evidence="7" type="ORF">I7412_08750</name>
</gene>
<dbReference type="Proteomes" id="UP000604475">
    <property type="component" value="Unassembled WGS sequence"/>
</dbReference>
<evidence type="ECO:0000256" key="4">
    <source>
        <dbReference type="SAM" id="MobiDB-lite"/>
    </source>
</evidence>
<keyword evidence="5" id="KW-0472">Membrane</keyword>
<reference evidence="7" key="1">
    <citation type="submission" date="2020-12" db="EMBL/GenBank/DDBJ databases">
        <title>Genomic characterization of non-nitrogen-fixing Frankia strains.</title>
        <authorList>
            <person name="Carlos-Shanley C."/>
            <person name="Guerra T."/>
            <person name="Hahn D."/>
        </authorList>
    </citation>
    <scope>NUCLEOTIDE SEQUENCE</scope>
    <source>
        <strain evidence="7">CN6</strain>
    </source>
</reference>
<comment type="caution">
    <text evidence="7">The sequence shown here is derived from an EMBL/GenBank/DDBJ whole genome shotgun (WGS) entry which is preliminary data.</text>
</comment>
<keyword evidence="2 7" id="KW-0418">Kinase</keyword>
<keyword evidence="8" id="KW-1185">Reference proteome</keyword>
<dbReference type="GO" id="GO:0000155">
    <property type="term" value="F:phosphorelay sensor kinase activity"/>
    <property type="evidence" value="ECO:0007669"/>
    <property type="project" value="InterPro"/>
</dbReference>
<evidence type="ECO:0000256" key="5">
    <source>
        <dbReference type="SAM" id="Phobius"/>
    </source>
</evidence>
<evidence type="ECO:0000259" key="6">
    <source>
        <dbReference type="SMART" id="SM00387"/>
    </source>
</evidence>
<protein>
    <submittedName>
        <fullName evidence="7">Sensor histidine kinase</fullName>
    </submittedName>
</protein>
<dbReference type="SUPFAM" id="SSF55874">
    <property type="entry name" value="ATPase domain of HSP90 chaperone/DNA topoisomerase II/histidine kinase"/>
    <property type="match status" value="1"/>
</dbReference>
<dbReference type="CDD" id="cd16917">
    <property type="entry name" value="HATPase_UhpB-NarQ-NarX-like"/>
    <property type="match status" value="1"/>
</dbReference>
<dbReference type="RefSeq" id="WP_203031698.1">
    <property type="nucleotide sequence ID" value="NZ_JAEACQ010000158.1"/>
</dbReference>
<accession>A0A937UPG8</accession>
<dbReference type="Pfam" id="PF07730">
    <property type="entry name" value="HisKA_3"/>
    <property type="match status" value="1"/>
</dbReference>
<feature type="transmembrane region" description="Helical" evidence="5">
    <location>
        <begin position="43"/>
        <end position="67"/>
    </location>
</feature>
<dbReference type="InterPro" id="IPR029016">
    <property type="entry name" value="GAF-like_dom_sf"/>
</dbReference>
<dbReference type="EMBL" id="JAEACQ010000158">
    <property type="protein sequence ID" value="MBL7627255.1"/>
    <property type="molecule type" value="Genomic_DNA"/>
</dbReference>
<feature type="region of interest" description="Disordered" evidence="4">
    <location>
        <begin position="694"/>
        <end position="768"/>
    </location>
</feature>
<sequence length="768" mass="79808">MKRRRPGAGRGGRGGAPPPPAAGGENATVDEAAGAAPAAATPVVVAGSVLAVTLALLSVCCAVGAIVLHRYVIDRTSQPVGLMAEDVVMATAFPLVAALLLLYQPRNRVGWVLLSTALTGPYLLATQYAALALVPGKDGLPLQEAATWFAVWGYVPYLVLWGLVPPLFPDGRLPSRRWRWVVGAIAVIIAGHLLVRMFSPTATDVSAELANPLGVEGARWLLYSTLYSSVAAILGGGLVGLAAVVTRLRRSAGQERARLQWLVAGVAGLIGAPLVGVVLEDGSTRDGASIGISMGTGMALLIAAIGVGAVRHHLFDIGTALSRTVVYGLLTAFLLVAYAATVAAAGAIMPGHRVAYAVLAVAALVAAAARDQVQRVVDRLLFGTGRDPYAMLAVLGGRLDLATGPMDALTQLAEGTRRALKLPYIAALAIDERLPVVEAGGPVEAVERLPLLARTRPVGTLVVGRRHPADLFTDAERAILDDVARRAGDLLDAAALQHDLRRSRDRLVVAREEERRRLRRDLHDGIGPQLAAMAMQLDLLADGLEERADPAAARAALLRDRLRDTVRDIRHVVEDLRPPALDEGGLAVALAQVVAPFAPVVAFEAPAGLADVALPAATEVAAYRIVAEAVTNAVRHSGCERCVVHVRPEAPWLVIEVSDDGTGLAADAVPGVGLQSIRERASEVGGRLEVLTPRARQRVSPQGQDSAPAAPLMPDTIGPDAGRDGLAARRAARPSPPGTASDAPGQPGTAGAAGGGTLVRARLPLDPA</sequence>
<dbReference type="Gene3D" id="3.30.450.40">
    <property type="match status" value="1"/>
</dbReference>
<evidence type="ECO:0000256" key="3">
    <source>
        <dbReference type="ARBA" id="ARBA00023012"/>
    </source>
</evidence>
<feature type="region of interest" description="Disordered" evidence="4">
    <location>
        <begin position="1"/>
        <end position="27"/>
    </location>
</feature>
<evidence type="ECO:0000313" key="7">
    <source>
        <dbReference type="EMBL" id="MBL7627255.1"/>
    </source>
</evidence>
<dbReference type="Pfam" id="PF02518">
    <property type="entry name" value="HATPase_c"/>
    <property type="match status" value="1"/>
</dbReference>
<dbReference type="AlphaFoldDB" id="A0A937UPG8"/>
<dbReference type="PANTHER" id="PTHR24421">
    <property type="entry name" value="NITRATE/NITRITE SENSOR PROTEIN NARX-RELATED"/>
    <property type="match status" value="1"/>
</dbReference>
<feature type="transmembrane region" description="Helical" evidence="5">
    <location>
        <begin position="290"/>
        <end position="312"/>
    </location>
</feature>
<feature type="transmembrane region" description="Helical" evidence="5">
    <location>
        <begin position="220"/>
        <end position="245"/>
    </location>
</feature>
<dbReference type="InterPro" id="IPR003594">
    <property type="entry name" value="HATPase_dom"/>
</dbReference>
<evidence type="ECO:0000256" key="1">
    <source>
        <dbReference type="ARBA" id="ARBA00022679"/>
    </source>
</evidence>
<evidence type="ECO:0000256" key="2">
    <source>
        <dbReference type="ARBA" id="ARBA00022777"/>
    </source>
</evidence>
<feature type="transmembrane region" description="Helical" evidence="5">
    <location>
        <begin position="146"/>
        <end position="168"/>
    </location>
</feature>
<feature type="transmembrane region" description="Helical" evidence="5">
    <location>
        <begin position="110"/>
        <end position="134"/>
    </location>
</feature>
<dbReference type="SMART" id="SM00387">
    <property type="entry name" value="HATPase_c"/>
    <property type="match status" value="1"/>
</dbReference>
<keyword evidence="5" id="KW-0812">Transmembrane</keyword>
<feature type="transmembrane region" description="Helical" evidence="5">
    <location>
        <begin position="257"/>
        <end position="278"/>
    </location>
</feature>
<keyword evidence="5" id="KW-1133">Transmembrane helix</keyword>
<dbReference type="SUPFAM" id="SSF55781">
    <property type="entry name" value="GAF domain-like"/>
    <property type="match status" value="1"/>
</dbReference>
<keyword evidence="3" id="KW-0902">Two-component regulatory system</keyword>
<feature type="transmembrane region" description="Helical" evidence="5">
    <location>
        <begin position="180"/>
        <end position="200"/>
    </location>
</feature>
<dbReference type="Gene3D" id="3.30.565.10">
    <property type="entry name" value="Histidine kinase-like ATPase, C-terminal domain"/>
    <property type="match status" value="1"/>
</dbReference>
<proteinExistence type="predicted"/>
<dbReference type="InterPro" id="IPR036890">
    <property type="entry name" value="HATPase_C_sf"/>
</dbReference>
<feature type="domain" description="Histidine kinase/HSP90-like ATPase" evidence="6">
    <location>
        <begin position="617"/>
        <end position="767"/>
    </location>
</feature>
<dbReference type="InterPro" id="IPR011712">
    <property type="entry name" value="Sig_transdc_His_kin_sub3_dim/P"/>
</dbReference>
<evidence type="ECO:0000313" key="8">
    <source>
        <dbReference type="Proteomes" id="UP000604475"/>
    </source>
</evidence>